<sequence length="70" mass="8645">MLVIMLTKYWLETSVILQRIKLCHTKQARHLQMKLAYLLWKLVQKIQLMWNRLSWPWLLPSRTEWQANQP</sequence>
<protein>
    <submittedName>
        <fullName evidence="1">Uncharacterized protein</fullName>
    </submittedName>
</protein>
<comment type="caution">
    <text evidence="1">The sequence shown here is derived from an EMBL/GenBank/DDBJ whole genome shotgun (WGS) entry which is preliminary data.</text>
</comment>
<name>A0A7J8P2C2_GOSRA</name>
<dbReference type="AlphaFoldDB" id="A0A7J8P2C2"/>
<dbReference type="Proteomes" id="UP000593578">
    <property type="component" value="Unassembled WGS sequence"/>
</dbReference>
<organism evidence="1 2">
    <name type="scientific">Gossypium raimondii</name>
    <name type="common">Peruvian cotton</name>
    <name type="synonym">Gossypium klotzschianum subsp. raimondii</name>
    <dbReference type="NCBI Taxonomy" id="29730"/>
    <lineage>
        <taxon>Eukaryota</taxon>
        <taxon>Viridiplantae</taxon>
        <taxon>Streptophyta</taxon>
        <taxon>Embryophyta</taxon>
        <taxon>Tracheophyta</taxon>
        <taxon>Spermatophyta</taxon>
        <taxon>Magnoliopsida</taxon>
        <taxon>eudicotyledons</taxon>
        <taxon>Gunneridae</taxon>
        <taxon>Pentapetalae</taxon>
        <taxon>rosids</taxon>
        <taxon>malvids</taxon>
        <taxon>Malvales</taxon>
        <taxon>Malvaceae</taxon>
        <taxon>Malvoideae</taxon>
        <taxon>Gossypium</taxon>
    </lineage>
</organism>
<proteinExistence type="predicted"/>
<evidence type="ECO:0000313" key="1">
    <source>
        <dbReference type="EMBL" id="MBA0583391.1"/>
    </source>
</evidence>
<dbReference type="EMBL" id="JABEZZ010000004">
    <property type="protein sequence ID" value="MBA0583391.1"/>
    <property type="molecule type" value="Genomic_DNA"/>
</dbReference>
<accession>A0A7J8P2C2</accession>
<evidence type="ECO:0000313" key="2">
    <source>
        <dbReference type="Proteomes" id="UP000593578"/>
    </source>
</evidence>
<gene>
    <name evidence="1" type="ORF">Gorai_014250</name>
</gene>
<reference evidence="1 2" key="1">
    <citation type="journal article" date="2019" name="Genome Biol. Evol.">
        <title>Insights into the evolution of the New World diploid cottons (Gossypium, subgenus Houzingenia) based on genome sequencing.</title>
        <authorList>
            <person name="Grover C.E."/>
            <person name="Arick M.A. 2nd"/>
            <person name="Thrash A."/>
            <person name="Conover J.L."/>
            <person name="Sanders W.S."/>
            <person name="Peterson D.G."/>
            <person name="Frelichowski J.E."/>
            <person name="Scheffler J.A."/>
            <person name="Scheffler B.E."/>
            <person name="Wendel J.F."/>
        </authorList>
    </citation>
    <scope>NUCLEOTIDE SEQUENCE [LARGE SCALE GENOMIC DNA]</scope>
    <source>
        <strain evidence="1">8</strain>
        <tissue evidence="1">Leaf</tissue>
    </source>
</reference>